<feature type="non-terminal residue" evidence="11">
    <location>
        <position position="1"/>
    </location>
</feature>
<dbReference type="SUPFAM" id="SSF55979">
    <property type="entry name" value="DNA clamp"/>
    <property type="match status" value="2"/>
</dbReference>
<evidence type="ECO:0000256" key="4">
    <source>
        <dbReference type="ARBA" id="ARBA00022679"/>
    </source>
</evidence>
<keyword evidence="7" id="KW-0239">DNA-directed DNA polymerase</keyword>
<dbReference type="GO" id="GO:0003677">
    <property type="term" value="F:DNA binding"/>
    <property type="evidence" value="ECO:0007669"/>
    <property type="project" value="UniProtKB-KW"/>
</dbReference>
<dbReference type="InterPro" id="IPR022637">
    <property type="entry name" value="DNA_polIII_beta_cen"/>
</dbReference>
<dbReference type="InterPro" id="IPR001001">
    <property type="entry name" value="DNA_polIII_beta"/>
</dbReference>
<dbReference type="GO" id="GO:0009360">
    <property type="term" value="C:DNA polymerase III complex"/>
    <property type="evidence" value="ECO:0007669"/>
    <property type="project" value="InterPro"/>
</dbReference>
<evidence type="ECO:0000256" key="5">
    <source>
        <dbReference type="ARBA" id="ARBA00022695"/>
    </source>
</evidence>
<evidence type="ECO:0000259" key="9">
    <source>
        <dbReference type="Pfam" id="PF02767"/>
    </source>
</evidence>
<dbReference type="Pfam" id="PF02768">
    <property type="entry name" value="DNA_pol3_beta_3"/>
    <property type="match status" value="1"/>
</dbReference>
<dbReference type="PANTHER" id="PTHR30478:SF0">
    <property type="entry name" value="BETA SLIDING CLAMP"/>
    <property type="match status" value="1"/>
</dbReference>
<organism evidence="11">
    <name type="scientific">marine sediment metagenome</name>
    <dbReference type="NCBI Taxonomy" id="412755"/>
    <lineage>
        <taxon>unclassified sequences</taxon>
        <taxon>metagenomes</taxon>
        <taxon>ecological metagenomes</taxon>
    </lineage>
</organism>
<dbReference type="AlphaFoldDB" id="A0A0F9BVS7"/>
<dbReference type="CDD" id="cd00140">
    <property type="entry name" value="beta_clamp"/>
    <property type="match status" value="1"/>
</dbReference>
<accession>A0A0F9BVS7</accession>
<evidence type="ECO:0000313" key="11">
    <source>
        <dbReference type="EMBL" id="KKK94489.1"/>
    </source>
</evidence>
<dbReference type="GO" id="GO:0003887">
    <property type="term" value="F:DNA-directed DNA polymerase activity"/>
    <property type="evidence" value="ECO:0007669"/>
    <property type="project" value="UniProtKB-KW"/>
</dbReference>
<dbReference type="EMBL" id="LAZR01047317">
    <property type="protein sequence ID" value="KKK94489.1"/>
    <property type="molecule type" value="Genomic_DNA"/>
</dbReference>
<evidence type="ECO:0000256" key="2">
    <source>
        <dbReference type="ARBA" id="ARBA00010752"/>
    </source>
</evidence>
<feature type="domain" description="DNA polymerase III beta sliding clamp central" evidence="9">
    <location>
        <begin position="4"/>
        <end position="117"/>
    </location>
</feature>
<proteinExistence type="inferred from homology"/>
<comment type="similarity">
    <text evidence="2">Belongs to the beta sliding clamp family.</text>
</comment>
<comment type="caution">
    <text evidence="11">The sequence shown here is derived from an EMBL/GenBank/DDBJ whole genome shotgun (WGS) entry which is preliminary data.</text>
</comment>
<reference evidence="11" key="1">
    <citation type="journal article" date="2015" name="Nature">
        <title>Complex archaea that bridge the gap between prokaryotes and eukaryotes.</title>
        <authorList>
            <person name="Spang A."/>
            <person name="Saw J.H."/>
            <person name="Jorgensen S.L."/>
            <person name="Zaremba-Niedzwiedzka K."/>
            <person name="Martijn J."/>
            <person name="Lind A.E."/>
            <person name="van Eijk R."/>
            <person name="Schleper C."/>
            <person name="Guy L."/>
            <person name="Ettema T.J."/>
        </authorList>
    </citation>
    <scope>NUCLEOTIDE SEQUENCE</scope>
</reference>
<dbReference type="GO" id="GO:0008408">
    <property type="term" value="F:3'-5' exonuclease activity"/>
    <property type="evidence" value="ECO:0007669"/>
    <property type="project" value="InterPro"/>
</dbReference>
<gene>
    <name evidence="11" type="ORF">LCGC14_2682340</name>
</gene>
<dbReference type="InterPro" id="IPR022635">
    <property type="entry name" value="DNA_polIII_beta_C"/>
</dbReference>
<keyword evidence="3" id="KW-0963">Cytoplasm</keyword>
<dbReference type="NCBIfam" id="TIGR00663">
    <property type="entry name" value="dnan"/>
    <property type="match status" value="1"/>
</dbReference>
<dbReference type="GO" id="GO:0005737">
    <property type="term" value="C:cytoplasm"/>
    <property type="evidence" value="ECO:0007669"/>
    <property type="project" value="UniProtKB-SubCell"/>
</dbReference>
<name>A0A0F9BVS7_9ZZZZ</name>
<comment type="subcellular location">
    <subcellularLocation>
        <location evidence="1">Cytoplasm</location>
    </subcellularLocation>
</comment>
<dbReference type="Pfam" id="PF02767">
    <property type="entry name" value="DNA_pol3_beta_2"/>
    <property type="match status" value="1"/>
</dbReference>
<keyword evidence="5" id="KW-0548">Nucleotidyltransferase</keyword>
<dbReference type="Gene3D" id="3.10.150.10">
    <property type="entry name" value="DNA Polymerase III, subunit A, domain 2"/>
    <property type="match status" value="1"/>
</dbReference>
<evidence type="ECO:0000259" key="10">
    <source>
        <dbReference type="Pfam" id="PF02768"/>
    </source>
</evidence>
<keyword evidence="8" id="KW-0238">DNA-binding</keyword>
<sequence>EIKLKPDQLESLVASTIYSAGESDTRYTLNGLLFHIEGKRLIVVGTDGHRMALMESELEAAAPEEIKVIVPRKTASEVRKFLSTEEDVSVHIGKNHILFKIADVEFLARLIEGTYPNYHQVIPEKNDKLVVMDREAVVKALKRVSIMSRERSNAVKVEIEPSLIKFTSTNPDLGEARDEVAVTYEGEALSAGFNARYLLDVLQAMSTEQVRFELHDQLSPTLLKEEGNENYRCVVMPMRI</sequence>
<evidence type="ECO:0000256" key="1">
    <source>
        <dbReference type="ARBA" id="ARBA00004496"/>
    </source>
</evidence>
<dbReference type="InterPro" id="IPR046938">
    <property type="entry name" value="DNA_clamp_sf"/>
</dbReference>
<dbReference type="PANTHER" id="PTHR30478">
    <property type="entry name" value="DNA POLYMERASE III SUBUNIT BETA"/>
    <property type="match status" value="1"/>
</dbReference>
<dbReference type="Gene3D" id="3.70.10.10">
    <property type="match status" value="1"/>
</dbReference>
<evidence type="ECO:0008006" key="12">
    <source>
        <dbReference type="Google" id="ProtNLM"/>
    </source>
</evidence>
<dbReference type="SMART" id="SM00480">
    <property type="entry name" value="POL3Bc"/>
    <property type="match status" value="1"/>
</dbReference>
<protein>
    <recommendedName>
        <fullName evidence="12">DNA polymerase III beta sliding clamp central domain-containing protein</fullName>
    </recommendedName>
</protein>
<evidence type="ECO:0000256" key="6">
    <source>
        <dbReference type="ARBA" id="ARBA00022705"/>
    </source>
</evidence>
<feature type="domain" description="DNA polymerase III beta sliding clamp C-terminal" evidence="10">
    <location>
        <begin position="120"/>
        <end position="239"/>
    </location>
</feature>
<evidence type="ECO:0000256" key="3">
    <source>
        <dbReference type="ARBA" id="ARBA00022490"/>
    </source>
</evidence>
<keyword evidence="4" id="KW-0808">Transferase</keyword>
<evidence type="ECO:0000256" key="7">
    <source>
        <dbReference type="ARBA" id="ARBA00022932"/>
    </source>
</evidence>
<keyword evidence="6" id="KW-0235">DNA replication</keyword>
<evidence type="ECO:0000256" key="8">
    <source>
        <dbReference type="ARBA" id="ARBA00023125"/>
    </source>
</evidence>
<dbReference type="GO" id="GO:0006271">
    <property type="term" value="P:DNA strand elongation involved in DNA replication"/>
    <property type="evidence" value="ECO:0007669"/>
    <property type="project" value="TreeGrafter"/>
</dbReference>